<keyword evidence="4" id="KW-1185">Reference proteome</keyword>
<dbReference type="InterPro" id="IPR036388">
    <property type="entry name" value="WH-like_DNA-bd_sf"/>
</dbReference>
<protein>
    <recommendedName>
        <fullName evidence="2">DUF7344 domain-containing protein</fullName>
    </recommendedName>
</protein>
<dbReference type="AlphaFoldDB" id="A0ABD5WI18"/>
<feature type="region of interest" description="Disordered" evidence="1">
    <location>
        <begin position="49"/>
        <end position="70"/>
    </location>
</feature>
<dbReference type="Pfam" id="PF24035">
    <property type="entry name" value="DUF7344"/>
    <property type="match status" value="1"/>
</dbReference>
<evidence type="ECO:0000313" key="4">
    <source>
        <dbReference type="Proteomes" id="UP001596407"/>
    </source>
</evidence>
<evidence type="ECO:0000259" key="2">
    <source>
        <dbReference type="Pfam" id="PF24035"/>
    </source>
</evidence>
<dbReference type="RefSeq" id="WP_276282023.1">
    <property type="nucleotide sequence ID" value="NZ_CP119809.1"/>
</dbReference>
<accession>A0ABD5WI18</accession>
<sequence length="119" mass="12995">MSKPDDLAAESLTPDQALDLLGDGQRRRAVAVLRESDGPMTLGELAAETVARGDETDSGPDPSEVTTDRRERVATRLHHVHLPRLDDAGVAEYDPMAGEVELTEVVEELDPYFEVVEGR</sequence>
<feature type="region of interest" description="Disordered" evidence="1">
    <location>
        <begin position="1"/>
        <end position="20"/>
    </location>
</feature>
<dbReference type="GeneID" id="79303256"/>
<evidence type="ECO:0000256" key="1">
    <source>
        <dbReference type="SAM" id="MobiDB-lite"/>
    </source>
</evidence>
<feature type="domain" description="DUF7344" evidence="2">
    <location>
        <begin position="19"/>
        <end position="101"/>
    </location>
</feature>
<name>A0ABD5WI18_9EURY</name>
<dbReference type="EMBL" id="JBHSZH010000005">
    <property type="protein sequence ID" value="MFC7080152.1"/>
    <property type="molecule type" value="Genomic_DNA"/>
</dbReference>
<gene>
    <name evidence="3" type="ORF">ACFQJ6_08500</name>
</gene>
<dbReference type="InterPro" id="IPR055768">
    <property type="entry name" value="DUF7344"/>
</dbReference>
<organism evidence="3 4">
    <name type="scientific">Halorussus caseinilyticus</name>
    <dbReference type="NCBI Taxonomy" id="3034025"/>
    <lineage>
        <taxon>Archaea</taxon>
        <taxon>Methanobacteriati</taxon>
        <taxon>Methanobacteriota</taxon>
        <taxon>Stenosarchaea group</taxon>
        <taxon>Halobacteria</taxon>
        <taxon>Halobacteriales</taxon>
        <taxon>Haladaptataceae</taxon>
        <taxon>Halorussus</taxon>
    </lineage>
</organism>
<evidence type="ECO:0000313" key="3">
    <source>
        <dbReference type="EMBL" id="MFC7080152.1"/>
    </source>
</evidence>
<comment type="caution">
    <text evidence="3">The sequence shown here is derived from an EMBL/GenBank/DDBJ whole genome shotgun (WGS) entry which is preliminary data.</text>
</comment>
<reference evidence="3 4" key="1">
    <citation type="journal article" date="2019" name="Int. J. Syst. Evol. Microbiol.">
        <title>The Global Catalogue of Microorganisms (GCM) 10K type strain sequencing project: providing services to taxonomists for standard genome sequencing and annotation.</title>
        <authorList>
            <consortium name="The Broad Institute Genomics Platform"/>
            <consortium name="The Broad Institute Genome Sequencing Center for Infectious Disease"/>
            <person name="Wu L."/>
            <person name="Ma J."/>
        </authorList>
    </citation>
    <scope>NUCLEOTIDE SEQUENCE [LARGE SCALE GENOMIC DNA]</scope>
    <source>
        <strain evidence="3 4">DT72</strain>
    </source>
</reference>
<dbReference type="Proteomes" id="UP001596407">
    <property type="component" value="Unassembled WGS sequence"/>
</dbReference>
<dbReference type="Gene3D" id="1.10.10.10">
    <property type="entry name" value="Winged helix-like DNA-binding domain superfamily/Winged helix DNA-binding domain"/>
    <property type="match status" value="1"/>
</dbReference>
<proteinExistence type="predicted"/>